<evidence type="ECO:0000313" key="9">
    <source>
        <dbReference type="RefSeq" id="XP_022961558.1"/>
    </source>
</evidence>
<dbReference type="RefSeq" id="XP_022961558.1">
    <property type="nucleotide sequence ID" value="XM_023105790.1"/>
</dbReference>
<dbReference type="InterPro" id="IPR018119">
    <property type="entry name" value="Strictosidine_synth_cons-reg"/>
</dbReference>
<gene>
    <name evidence="9" type="primary">LOC111462102</name>
</gene>
<feature type="signal peptide" evidence="6">
    <location>
        <begin position="1"/>
        <end position="32"/>
    </location>
</feature>
<dbReference type="FunFam" id="2.120.10.30:FF:000032">
    <property type="entry name" value="Protein STRICTOSIDINE SYNTHASE-LIKE 13"/>
    <property type="match status" value="1"/>
</dbReference>
<keyword evidence="4 6" id="KW-0732">Signal</keyword>
<dbReference type="Pfam" id="PF20067">
    <property type="entry name" value="SSL_N"/>
    <property type="match status" value="1"/>
</dbReference>
<dbReference type="Pfam" id="PF03088">
    <property type="entry name" value="Str_synth"/>
    <property type="match status" value="1"/>
</dbReference>
<evidence type="ECO:0000259" key="7">
    <source>
        <dbReference type="Pfam" id="PF03088"/>
    </source>
</evidence>
<dbReference type="PANTHER" id="PTHR10426:SF86">
    <property type="entry name" value="PROTEIN STRICTOSIDINE SYNTHASE-LIKE 10-LIKE"/>
    <property type="match status" value="1"/>
</dbReference>
<evidence type="ECO:0000256" key="2">
    <source>
        <dbReference type="ARBA" id="ARBA00009191"/>
    </source>
</evidence>
<keyword evidence="3" id="KW-0926">Vacuole</keyword>
<reference evidence="9" key="1">
    <citation type="submission" date="2025-08" db="UniProtKB">
        <authorList>
            <consortium name="RefSeq"/>
        </authorList>
    </citation>
    <scope>IDENTIFICATION</scope>
    <source>
        <tissue evidence="9">Young leaves</tissue>
    </source>
</reference>
<evidence type="ECO:0000313" key="8">
    <source>
        <dbReference type="Proteomes" id="UP000504609"/>
    </source>
</evidence>
<dbReference type="Proteomes" id="UP000504609">
    <property type="component" value="Unplaced"/>
</dbReference>
<keyword evidence="8" id="KW-1185">Reference proteome</keyword>
<dbReference type="Gene3D" id="2.120.10.30">
    <property type="entry name" value="TolB, C-terminal domain"/>
    <property type="match status" value="1"/>
</dbReference>
<organism evidence="8 9">
    <name type="scientific">Cucurbita moschata</name>
    <name type="common">Winter crookneck squash</name>
    <name type="synonym">Cucurbita pepo var. moschata</name>
    <dbReference type="NCBI Taxonomy" id="3662"/>
    <lineage>
        <taxon>Eukaryota</taxon>
        <taxon>Viridiplantae</taxon>
        <taxon>Streptophyta</taxon>
        <taxon>Embryophyta</taxon>
        <taxon>Tracheophyta</taxon>
        <taxon>Spermatophyta</taxon>
        <taxon>Magnoliopsida</taxon>
        <taxon>eudicotyledons</taxon>
        <taxon>Gunneridae</taxon>
        <taxon>Pentapetalae</taxon>
        <taxon>rosids</taxon>
        <taxon>fabids</taxon>
        <taxon>Cucurbitales</taxon>
        <taxon>Cucurbitaceae</taxon>
        <taxon>Cucurbiteae</taxon>
        <taxon>Cucurbita</taxon>
    </lineage>
</organism>
<comment type="subcellular location">
    <subcellularLocation>
        <location evidence="1">Vacuole</location>
    </subcellularLocation>
</comment>
<comment type="similarity">
    <text evidence="2">Belongs to the strictosidine synthase family.</text>
</comment>
<dbReference type="InterPro" id="IPR011042">
    <property type="entry name" value="6-blade_b-propeller_TolB-like"/>
</dbReference>
<evidence type="ECO:0000256" key="5">
    <source>
        <dbReference type="ARBA" id="ARBA00023180"/>
    </source>
</evidence>
<evidence type="ECO:0000256" key="3">
    <source>
        <dbReference type="ARBA" id="ARBA00022554"/>
    </source>
</evidence>
<name>A0A6J1HC56_CUCMO</name>
<dbReference type="SUPFAM" id="SSF63829">
    <property type="entry name" value="Calcium-dependent phosphotriesterase"/>
    <property type="match status" value="1"/>
</dbReference>
<dbReference type="PANTHER" id="PTHR10426">
    <property type="entry name" value="STRICTOSIDINE SYNTHASE-RELATED"/>
    <property type="match status" value="1"/>
</dbReference>
<evidence type="ECO:0000256" key="6">
    <source>
        <dbReference type="SAM" id="SignalP"/>
    </source>
</evidence>
<protein>
    <submittedName>
        <fullName evidence="9">Protein STRICTOSIDINE SYNTHASE-LIKE 10-like</fullName>
    </submittedName>
</protein>
<dbReference type="AlphaFoldDB" id="A0A6J1HC56"/>
<dbReference type="GO" id="GO:0016787">
    <property type="term" value="F:hydrolase activity"/>
    <property type="evidence" value="ECO:0007669"/>
    <property type="project" value="TreeGrafter"/>
</dbReference>
<sequence length="356" mass="38523">MKESLANCSCSLSLVLWVVAVVVVSWSPLSEAAIEAVELPGGVFGPESIAFDCRGEGPYAGVGDGRILKWNGSDLGWTQFAYTSPNREGKECNGEPQTEAGCGRPLGLKFHPSTCELFIADAYFGLLAVGPQGGLARQLVSSAQGVPLRFTNALDIDPQNGVVYFTDSSLLFQRSVWILSIVNGDRTGRLLKYDPCTKNVTVLINGLAFPNGVALSTDSSFLLMAETGTLQILKFWLKGPKAQTTEIFAQLERFPDNIKRTDNGEFWIAMNTGRGKLETQTWMGLGGATTQHGEVKIPWIRGDPVAVKLDERGEVKGMIDGEEGQALESVSEVEERKGRLWIGSAVKPYVGFIING</sequence>
<evidence type="ECO:0000256" key="1">
    <source>
        <dbReference type="ARBA" id="ARBA00004116"/>
    </source>
</evidence>
<evidence type="ECO:0000256" key="4">
    <source>
        <dbReference type="ARBA" id="ARBA00022729"/>
    </source>
</evidence>
<dbReference type="GeneID" id="111462102"/>
<accession>A0A6J1HC56</accession>
<keyword evidence="5" id="KW-0325">Glycoprotein</keyword>
<proteinExistence type="inferred from homology"/>
<dbReference type="GO" id="GO:0012505">
    <property type="term" value="C:endomembrane system"/>
    <property type="evidence" value="ECO:0007669"/>
    <property type="project" value="TreeGrafter"/>
</dbReference>
<dbReference type="KEGG" id="cmos:111462102"/>
<feature type="domain" description="Strictosidine synthase conserved region" evidence="7">
    <location>
        <begin position="152"/>
        <end position="240"/>
    </location>
</feature>
<dbReference type="GO" id="GO:0005773">
    <property type="term" value="C:vacuole"/>
    <property type="evidence" value="ECO:0007669"/>
    <property type="project" value="UniProtKB-SubCell"/>
</dbReference>
<feature type="chain" id="PRO_5027110476" evidence="6">
    <location>
        <begin position="33"/>
        <end position="356"/>
    </location>
</feature>